<keyword evidence="6" id="KW-0223">Dioxygenase</keyword>
<dbReference type="PANTHER" id="PTHR21496:SF23">
    <property type="entry name" value="3-PHENYLPROPIONATE_CINNAMIC ACID DIOXYGENASE FERREDOXIN SUBUNIT"/>
    <property type="match status" value="1"/>
</dbReference>
<dbReference type="Proteomes" id="UP000250222">
    <property type="component" value="Unassembled WGS sequence"/>
</dbReference>
<feature type="domain" description="Rieske" evidence="5">
    <location>
        <begin position="4"/>
        <end position="105"/>
    </location>
</feature>
<sequence length="115" mass="12115">MSAQYVCDTGDLEPGEAMRTDIEDADGRPVPVAVVRDNDGRYHAISDTCSHGQVSLSDGEVEDGAIECWLHGSSFDLRTGKPLSLPATQPVPVYPVTVQGDSVLVDVTTTVAANA</sequence>
<dbReference type="InterPro" id="IPR017941">
    <property type="entry name" value="Rieske_2Fe-2S"/>
</dbReference>
<dbReference type="RefSeq" id="WP_110853496.1">
    <property type="nucleotide sequence ID" value="NZ_QKLZ01000015.1"/>
</dbReference>
<evidence type="ECO:0000313" key="7">
    <source>
        <dbReference type="Proteomes" id="UP000250222"/>
    </source>
</evidence>
<dbReference type="PANTHER" id="PTHR21496">
    <property type="entry name" value="FERREDOXIN-RELATED"/>
    <property type="match status" value="1"/>
</dbReference>
<dbReference type="OrthoDB" id="147178at2"/>
<organism evidence="6 7">
    <name type="scientific">Georgenia satyanarayanai</name>
    <dbReference type="NCBI Taxonomy" id="860221"/>
    <lineage>
        <taxon>Bacteria</taxon>
        <taxon>Bacillati</taxon>
        <taxon>Actinomycetota</taxon>
        <taxon>Actinomycetes</taxon>
        <taxon>Micrococcales</taxon>
        <taxon>Bogoriellaceae</taxon>
        <taxon>Georgenia</taxon>
    </lineage>
</organism>
<evidence type="ECO:0000256" key="3">
    <source>
        <dbReference type="ARBA" id="ARBA00023004"/>
    </source>
</evidence>
<dbReference type="GO" id="GO:0004497">
    <property type="term" value="F:monooxygenase activity"/>
    <property type="evidence" value="ECO:0007669"/>
    <property type="project" value="UniProtKB-ARBA"/>
</dbReference>
<dbReference type="EMBL" id="UETB01000015">
    <property type="protein sequence ID" value="SSA46126.1"/>
    <property type="molecule type" value="Genomic_DNA"/>
</dbReference>
<keyword evidence="6" id="KW-0560">Oxidoreductase</keyword>
<dbReference type="GO" id="GO:0051537">
    <property type="term" value="F:2 iron, 2 sulfur cluster binding"/>
    <property type="evidence" value="ECO:0007669"/>
    <property type="project" value="UniProtKB-KW"/>
</dbReference>
<evidence type="ECO:0000256" key="4">
    <source>
        <dbReference type="ARBA" id="ARBA00023014"/>
    </source>
</evidence>
<dbReference type="InterPro" id="IPR036922">
    <property type="entry name" value="Rieske_2Fe-2S_sf"/>
</dbReference>
<name>A0A2Y9APY5_9MICO</name>
<protein>
    <submittedName>
        <fullName evidence="6">3-phenylpropionate/trans-cinnamate dioxygenase ferredoxin subunit</fullName>
    </submittedName>
</protein>
<accession>A0A2Y9APY5</accession>
<keyword evidence="7" id="KW-1185">Reference proteome</keyword>
<gene>
    <name evidence="6" type="ORF">SAMN05216184_11554</name>
</gene>
<evidence type="ECO:0000256" key="1">
    <source>
        <dbReference type="ARBA" id="ARBA00022714"/>
    </source>
</evidence>
<dbReference type="Gene3D" id="2.102.10.10">
    <property type="entry name" value="Rieske [2Fe-2S] iron-sulphur domain"/>
    <property type="match status" value="1"/>
</dbReference>
<evidence type="ECO:0000256" key="2">
    <source>
        <dbReference type="ARBA" id="ARBA00022723"/>
    </source>
</evidence>
<keyword evidence="1" id="KW-0001">2Fe-2S</keyword>
<dbReference type="SUPFAM" id="SSF50022">
    <property type="entry name" value="ISP domain"/>
    <property type="match status" value="1"/>
</dbReference>
<reference evidence="6 7" key="1">
    <citation type="submission" date="2016-10" db="EMBL/GenBank/DDBJ databases">
        <authorList>
            <person name="Cai Z."/>
        </authorList>
    </citation>
    <scope>NUCLEOTIDE SEQUENCE [LARGE SCALE GENOMIC DNA]</scope>
    <source>
        <strain evidence="6 7">CGMCC 1.10826</strain>
    </source>
</reference>
<evidence type="ECO:0000259" key="5">
    <source>
        <dbReference type="PROSITE" id="PS51296"/>
    </source>
</evidence>
<proteinExistence type="predicted"/>
<keyword evidence="4" id="KW-0411">Iron-sulfur</keyword>
<keyword evidence="2" id="KW-0479">Metal-binding</keyword>
<dbReference type="GO" id="GO:0046872">
    <property type="term" value="F:metal ion binding"/>
    <property type="evidence" value="ECO:0007669"/>
    <property type="project" value="UniProtKB-KW"/>
</dbReference>
<dbReference type="CDD" id="cd03528">
    <property type="entry name" value="Rieske_RO_ferredoxin"/>
    <property type="match status" value="1"/>
</dbReference>
<evidence type="ECO:0000313" key="6">
    <source>
        <dbReference type="EMBL" id="SSA46126.1"/>
    </source>
</evidence>
<dbReference type="GO" id="GO:0051213">
    <property type="term" value="F:dioxygenase activity"/>
    <property type="evidence" value="ECO:0007669"/>
    <property type="project" value="UniProtKB-KW"/>
</dbReference>
<dbReference type="PROSITE" id="PS51296">
    <property type="entry name" value="RIESKE"/>
    <property type="match status" value="1"/>
</dbReference>
<dbReference type="Pfam" id="PF00355">
    <property type="entry name" value="Rieske"/>
    <property type="match status" value="1"/>
</dbReference>
<keyword evidence="3" id="KW-0408">Iron</keyword>
<dbReference type="AlphaFoldDB" id="A0A2Y9APY5"/>
<dbReference type="GO" id="GO:0016705">
    <property type="term" value="F:oxidoreductase activity, acting on paired donors, with incorporation or reduction of molecular oxygen"/>
    <property type="evidence" value="ECO:0007669"/>
    <property type="project" value="UniProtKB-ARBA"/>
</dbReference>